<dbReference type="Proteomes" id="UP001151760">
    <property type="component" value="Unassembled WGS sequence"/>
</dbReference>
<accession>A0ABQ5FZ20</accession>
<dbReference type="Pfam" id="PF03732">
    <property type="entry name" value="Retrotrans_gag"/>
    <property type="match status" value="1"/>
</dbReference>
<keyword evidence="4" id="KW-0695">RNA-directed DNA polymerase</keyword>
<reference evidence="4" key="2">
    <citation type="submission" date="2022-01" db="EMBL/GenBank/DDBJ databases">
        <authorList>
            <person name="Yamashiro T."/>
            <person name="Shiraishi A."/>
            <person name="Satake H."/>
            <person name="Nakayama K."/>
        </authorList>
    </citation>
    <scope>NUCLEOTIDE SEQUENCE</scope>
</reference>
<evidence type="ECO:0000256" key="2">
    <source>
        <dbReference type="SAM" id="SignalP"/>
    </source>
</evidence>
<sequence>MVIENKVKTLTITTFLLLAKKVLRATIVSRIVCVRNFHVISSSTHPITIPSDYEVEDAFSSTNVLNYFPATLGNISPDFSDDLTKYPLASLAISPFHNDPYMKVIQAYDVIAPPQAIIALLAVLPLSSVLSLSPMYDSQDLFPLEEISPPKDTKTPVKSPIPVSPSSSVGSSSLFRSTTSPPDYPFDESIFVELDNSLWIIPRPLGSEPNLEEPNEMPPKRTSTSEAPVMTQGAIRKLVDDSVAAALEAQAATMASTNNPNYGPRKTPVTRKCTYEKFTSYQPFYFNDTKGAVGLIRWFKRTESVFSPSKCAEKNKVKFAVNTFTKEALFWTSTSEALAMTQASIKKLVADSVVAALEVQAAIMAREVGLIRWFERTESVFFRSKCAEENKVTFVIGTLTNDALSWWNAYAQPMGIDQANQITWTELRRHLTNKYCPRTEVRKMEDEFYNLTVKGNDLKPYVRRFQELAVLCPNIVPNTEKLLEAFIRGLPRSIEGNVTASKPQTLKEGINIAQRLMDQVTKHTPVQGTNDHK</sequence>
<protein>
    <submittedName>
        <fullName evidence="4">Reverse transcriptase domain-containing protein</fullName>
    </submittedName>
</protein>
<organism evidence="4 5">
    <name type="scientific">Tanacetum coccineum</name>
    <dbReference type="NCBI Taxonomy" id="301880"/>
    <lineage>
        <taxon>Eukaryota</taxon>
        <taxon>Viridiplantae</taxon>
        <taxon>Streptophyta</taxon>
        <taxon>Embryophyta</taxon>
        <taxon>Tracheophyta</taxon>
        <taxon>Spermatophyta</taxon>
        <taxon>Magnoliopsida</taxon>
        <taxon>eudicotyledons</taxon>
        <taxon>Gunneridae</taxon>
        <taxon>Pentapetalae</taxon>
        <taxon>asterids</taxon>
        <taxon>campanulids</taxon>
        <taxon>Asterales</taxon>
        <taxon>Asteraceae</taxon>
        <taxon>Asteroideae</taxon>
        <taxon>Anthemideae</taxon>
        <taxon>Anthemidinae</taxon>
        <taxon>Tanacetum</taxon>
    </lineage>
</organism>
<evidence type="ECO:0000313" key="5">
    <source>
        <dbReference type="Proteomes" id="UP001151760"/>
    </source>
</evidence>
<feature type="signal peptide" evidence="2">
    <location>
        <begin position="1"/>
        <end position="24"/>
    </location>
</feature>
<feature type="domain" description="Retrotransposon gag" evidence="3">
    <location>
        <begin position="396"/>
        <end position="491"/>
    </location>
</feature>
<reference evidence="4" key="1">
    <citation type="journal article" date="2022" name="Int. J. Mol. Sci.">
        <title>Draft Genome of Tanacetum Coccineum: Genomic Comparison of Closely Related Tanacetum-Family Plants.</title>
        <authorList>
            <person name="Yamashiro T."/>
            <person name="Shiraishi A."/>
            <person name="Nakayama K."/>
            <person name="Satake H."/>
        </authorList>
    </citation>
    <scope>NUCLEOTIDE SEQUENCE</scope>
</reference>
<evidence type="ECO:0000256" key="1">
    <source>
        <dbReference type="SAM" id="MobiDB-lite"/>
    </source>
</evidence>
<gene>
    <name evidence="4" type="ORF">Tco_1019658</name>
</gene>
<keyword evidence="5" id="KW-1185">Reference proteome</keyword>
<feature type="region of interest" description="Disordered" evidence="1">
    <location>
        <begin position="205"/>
        <end position="228"/>
    </location>
</feature>
<keyword evidence="4" id="KW-0548">Nucleotidyltransferase</keyword>
<evidence type="ECO:0000313" key="4">
    <source>
        <dbReference type="EMBL" id="GJT68178.1"/>
    </source>
</evidence>
<dbReference type="InterPro" id="IPR005162">
    <property type="entry name" value="Retrotrans_gag_dom"/>
</dbReference>
<keyword evidence="2" id="KW-0732">Signal</keyword>
<dbReference type="GO" id="GO:0003964">
    <property type="term" value="F:RNA-directed DNA polymerase activity"/>
    <property type="evidence" value="ECO:0007669"/>
    <property type="project" value="UniProtKB-KW"/>
</dbReference>
<feature type="region of interest" description="Disordered" evidence="1">
    <location>
        <begin position="143"/>
        <end position="180"/>
    </location>
</feature>
<feature type="chain" id="PRO_5047204430" evidence="2">
    <location>
        <begin position="25"/>
        <end position="533"/>
    </location>
</feature>
<feature type="compositionally biased region" description="Low complexity" evidence="1">
    <location>
        <begin position="156"/>
        <end position="180"/>
    </location>
</feature>
<keyword evidence="4" id="KW-0808">Transferase</keyword>
<proteinExistence type="predicted"/>
<comment type="caution">
    <text evidence="4">The sequence shown here is derived from an EMBL/GenBank/DDBJ whole genome shotgun (WGS) entry which is preliminary data.</text>
</comment>
<dbReference type="EMBL" id="BQNB010017875">
    <property type="protein sequence ID" value="GJT68178.1"/>
    <property type="molecule type" value="Genomic_DNA"/>
</dbReference>
<name>A0ABQ5FZ20_9ASTR</name>
<evidence type="ECO:0000259" key="3">
    <source>
        <dbReference type="Pfam" id="PF03732"/>
    </source>
</evidence>